<organismHost>
    <name type="scientific">Lepidoptera</name>
    <name type="common">moths &amp; butterflies</name>
    <dbReference type="NCBI Taxonomy" id="7088"/>
</organismHost>
<evidence type="ECO:0000313" key="2">
    <source>
        <dbReference type="Proteomes" id="UP000202136"/>
    </source>
</evidence>
<accession>I3XMD4</accession>
<protein>
    <submittedName>
        <fullName evidence="1">p94</fullName>
    </submittedName>
</protein>
<proteinExistence type="predicted"/>
<dbReference type="EMBL" id="JQ798165">
    <property type="protein sequence ID" value="AFL64967.1"/>
    <property type="molecule type" value="Genomic_DNA"/>
</dbReference>
<dbReference type="Proteomes" id="UP000202136">
    <property type="component" value="Segment"/>
</dbReference>
<organism evidence="1 2">
    <name type="scientific">Mamestra brassicae nuclear polyhedrosis virus</name>
    <name type="common">MbNPV</name>
    <dbReference type="NCBI Taxonomy" id="78219"/>
    <lineage>
        <taxon>Viruses</taxon>
        <taxon>Viruses incertae sedis</taxon>
        <taxon>Naldaviricetes</taxon>
        <taxon>Lefavirales</taxon>
        <taxon>Baculoviridae</taxon>
        <taxon>Alphabaculovirus</taxon>
        <taxon>Alphabaculovirus mabrassicae</taxon>
    </lineage>
</organism>
<dbReference type="RefSeq" id="YP_009011181.1">
    <property type="nucleotide sequence ID" value="NC_023681.1"/>
</dbReference>
<evidence type="ECO:0000313" key="1">
    <source>
        <dbReference type="EMBL" id="AFL64967.1"/>
    </source>
</evidence>
<dbReference type="GeneID" id="18558990"/>
<keyword evidence="2" id="KW-1185">Reference proteome</keyword>
<name>I3XMD4_NPVMB</name>
<dbReference type="KEGG" id="vg:18558990"/>
<sequence>MYIKRWSIAVVTIIVDRYLPFAMEFVKHLFGFGTAADDGTDYFIYATDDSGSTTYTDHYNANAPQTLTLFEDEVKRFNSKNAVVKYLHWSTSCREQTRQQVIQRYENSEYAEGGGTWPATIIEWIQTEICSKTSANLRLLYIVTDGQINSNAVSICQRYMERSPFVFDRVVFHAISADIDDVDLSVASTFLGKSDCTILYNTSVIDQINLAEPYNYEAVTPENFDEKTQEMLSYIKLQFINTNSTDAAALQEIEKLKKMRNRLLMHEEPKTDMASIFETKNRETFVAAFKNSSYYKTFDNTYSFKSRVEKNVCTMINYLHNDYKSYSFNALRVKKYCNTVDSVMEEDVDQVNYDNAQTIEFPDCILDDESGVPAILLTHCNLLADINDTVTLTKFKKTITCPLHYMRNKDVKESIEYFYNVNTLKSLLEHDVTISPRSRRPFTGALVPSAEFDAYNDYVLLSTYFNGKKVPVNKGLMYYVLYKHMTNAEYINSEVREYFRKYVIHRISTTLCPISLSLQPLEPQIMVSLPAALWYCVDISTELFANDLIHFGKERLREYAYYANDMITMLKWCSYTLDEEPIKSRADILLTINALKRIQGYTNKLQFIFKQIFQEEQGFFVNVIKNKKNIIKLNLIDVDHTQMVDTKMLDRAVDLNEFAYFYNKTANVALNSSVIDPRTMRPRFVCASNVSFYEDLLKLSCNVSADNNYNVQIEPATKLSLRKTVSLYKMYIKYVEEYQCYPSLLDYQEYVCEHYRVRDNKIGVFNTNILNNIAAVYLEYSTLTTNMSVDEFLMKAKLSVNREQRIVTETDNTWKTDDIKQFITDAEQRVGLMC</sequence>
<reference evidence="1 2" key="1">
    <citation type="journal article" date="2013" name="Virus Genes">
        <title>Complete genomic sequences and comparative analysis of Mamestra brassicae nucleopolyhedrovirus isolated in Korea.</title>
        <authorList>
            <person name="Choi J.B."/>
            <person name="Heo W.I."/>
            <person name="Shin T.Y."/>
            <person name="Bae S.M."/>
            <person name="Kim W.J."/>
            <person name="Kim J.I."/>
            <person name="Kwon M."/>
            <person name="Choi J.Y."/>
            <person name="Je Y.H."/>
            <person name="Jin B.R."/>
            <person name="Woo S.D."/>
        </authorList>
    </citation>
    <scope>NUCLEOTIDE SEQUENCE [LARGE SCALE GENOMIC DNA]</scope>
    <source>
        <strain evidence="1 2">K1</strain>
    </source>
</reference>